<organism evidence="2 3">
    <name type="scientific">Prymnesium parvum</name>
    <name type="common">Toxic golden alga</name>
    <dbReference type="NCBI Taxonomy" id="97485"/>
    <lineage>
        <taxon>Eukaryota</taxon>
        <taxon>Haptista</taxon>
        <taxon>Haptophyta</taxon>
        <taxon>Prymnesiophyceae</taxon>
        <taxon>Prymnesiales</taxon>
        <taxon>Prymnesiaceae</taxon>
        <taxon>Prymnesium</taxon>
    </lineage>
</organism>
<evidence type="ECO:0000256" key="1">
    <source>
        <dbReference type="SAM" id="SignalP"/>
    </source>
</evidence>
<keyword evidence="1" id="KW-0732">Signal</keyword>
<dbReference type="InterPro" id="IPR016084">
    <property type="entry name" value="Haem_Oase-like_multi-hlx"/>
</dbReference>
<name>A0AB34IX39_PRYPA</name>
<feature type="signal peptide" evidence="1">
    <location>
        <begin position="1"/>
        <end position="24"/>
    </location>
</feature>
<accession>A0AB34IX39</accession>
<evidence type="ECO:0000313" key="2">
    <source>
        <dbReference type="EMBL" id="KAL1507638.1"/>
    </source>
</evidence>
<dbReference type="Proteomes" id="UP001515480">
    <property type="component" value="Unassembled WGS sequence"/>
</dbReference>
<feature type="chain" id="PRO_5044321493" description="Thiaminase-2/PQQC domain-containing protein" evidence="1">
    <location>
        <begin position="25"/>
        <end position="318"/>
    </location>
</feature>
<evidence type="ECO:0008006" key="4">
    <source>
        <dbReference type="Google" id="ProtNLM"/>
    </source>
</evidence>
<comment type="caution">
    <text evidence="2">The sequence shown here is derived from an EMBL/GenBank/DDBJ whole genome shotgun (WGS) entry which is preliminary data.</text>
</comment>
<proteinExistence type="predicted"/>
<reference evidence="2 3" key="1">
    <citation type="journal article" date="2024" name="Science">
        <title>Giant polyketide synthase enzymes in the biosynthesis of giant marine polyether toxins.</title>
        <authorList>
            <person name="Fallon T.R."/>
            <person name="Shende V.V."/>
            <person name="Wierzbicki I.H."/>
            <person name="Pendleton A.L."/>
            <person name="Watervoot N.F."/>
            <person name="Auber R.P."/>
            <person name="Gonzalez D.J."/>
            <person name="Wisecaver J.H."/>
            <person name="Moore B.S."/>
        </authorList>
    </citation>
    <scope>NUCLEOTIDE SEQUENCE [LARGE SCALE GENOMIC DNA]</scope>
    <source>
        <strain evidence="2 3">12B1</strain>
    </source>
</reference>
<gene>
    <name evidence="2" type="ORF">AB1Y20_007255</name>
</gene>
<dbReference type="SUPFAM" id="SSF48613">
    <property type="entry name" value="Heme oxygenase-like"/>
    <property type="match status" value="1"/>
</dbReference>
<dbReference type="EMBL" id="JBGBPQ010000017">
    <property type="protein sequence ID" value="KAL1507638.1"/>
    <property type="molecule type" value="Genomic_DNA"/>
</dbReference>
<evidence type="ECO:0000313" key="3">
    <source>
        <dbReference type="Proteomes" id="UP001515480"/>
    </source>
</evidence>
<dbReference type="AlphaFoldDB" id="A0AB34IX39"/>
<sequence>MSVLNHKVYVLLTAFSAVVRGAIATRPAVAVSPFAQKALTIVSSHPIVKSNPYTEWFARGEATIEQSRDLVQQFSVFSNLFLLAQLNKVINAPTIEEMREGKEILANEIGVVFKPKNQKRNGMSAGFDPSVVSTTGSVEGGVYSNRAAHFEWLCDVGHSLGMRFEDLGKRRLGSEATLHFCDKLFEIYGSEDLSVSLGASFAIEHWANAGFWDHLVDGFTKLNARPGPGVLLDDGTVSHTAPLGFWKFHQVLEAQHAEHTMDELEEAYACGRIADEAKFEEAANAMLDACAVFWAGLDATRKGESYVLPASSKAKFDI</sequence>
<protein>
    <recommendedName>
        <fullName evidence="4">Thiaminase-2/PQQC domain-containing protein</fullName>
    </recommendedName>
</protein>
<keyword evidence="3" id="KW-1185">Reference proteome</keyword>
<dbReference type="Gene3D" id="1.20.910.10">
    <property type="entry name" value="Heme oxygenase-like"/>
    <property type="match status" value="1"/>
</dbReference>